<dbReference type="InterPro" id="IPR026444">
    <property type="entry name" value="Secre_tail"/>
</dbReference>
<reference evidence="4 5" key="1">
    <citation type="submission" date="2018-08" db="EMBL/GenBank/DDBJ databases">
        <title>Chryseobacterium nematophagum: a novel matrix digesting pathogen of nematodes.</title>
        <authorList>
            <person name="Page A."/>
            <person name="Roberts M."/>
            <person name="Felix M.-A."/>
            <person name="Weir W."/>
        </authorList>
    </citation>
    <scope>NUCLEOTIDE SEQUENCE [LARGE SCALE GENOMIC DNA]</scope>
    <source>
        <strain evidence="4 5">JUb275</strain>
    </source>
</reference>
<gene>
    <name evidence="4" type="ORF">D1632_03715</name>
</gene>
<feature type="domain" description="Secretion system C-terminal sorting" evidence="3">
    <location>
        <begin position="227"/>
        <end position="298"/>
    </location>
</feature>
<protein>
    <submittedName>
        <fullName evidence="4">T9SS C-terminal target domain-containing protein</fullName>
    </submittedName>
</protein>
<dbReference type="Proteomes" id="UP000267524">
    <property type="component" value="Unassembled WGS sequence"/>
</dbReference>
<dbReference type="AlphaFoldDB" id="A0A3M7LG42"/>
<evidence type="ECO:0000256" key="1">
    <source>
        <dbReference type="ARBA" id="ARBA00022729"/>
    </source>
</evidence>
<dbReference type="RefSeq" id="WP_122545889.1">
    <property type="nucleotide sequence ID" value="NZ_QWIV01000005.1"/>
</dbReference>
<evidence type="ECO:0000259" key="3">
    <source>
        <dbReference type="Pfam" id="PF18962"/>
    </source>
</evidence>
<name>A0A3M7LG42_9FLAO</name>
<feature type="signal peptide" evidence="2">
    <location>
        <begin position="1"/>
        <end position="24"/>
    </location>
</feature>
<accession>A0A3M7LG42</accession>
<organism evidence="4 5">
    <name type="scientific">Chryseobacterium nematophagum</name>
    <dbReference type="NCBI Taxonomy" id="2305228"/>
    <lineage>
        <taxon>Bacteria</taxon>
        <taxon>Pseudomonadati</taxon>
        <taxon>Bacteroidota</taxon>
        <taxon>Flavobacteriia</taxon>
        <taxon>Flavobacteriales</taxon>
        <taxon>Weeksellaceae</taxon>
        <taxon>Chryseobacterium group</taxon>
        <taxon>Chryseobacterium</taxon>
    </lineage>
</organism>
<dbReference type="Pfam" id="PF18962">
    <property type="entry name" value="Por_Secre_tail"/>
    <property type="match status" value="1"/>
</dbReference>
<dbReference type="NCBIfam" id="TIGR04183">
    <property type="entry name" value="Por_Secre_tail"/>
    <property type="match status" value="1"/>
</dbReference>
<dbReference type="EMBL" id="QWIV01000005">
    <property type="protein sequence ID" value="RMZ61084.1"/>
    <property type="molecule type" value="Genomic_DNA"/>
</dbReference>
<keyword evidence="5" id="KW-1185">Reference proteome</keyword>
<evidence type="ECO:0000313" key="4">
    <source>
        <dbReference type="EMBL" id="RMZ61084.1"/>
    </source>
</evidence>
<comment type="caution">
    <text evidence="4">The sequence shown here is derived from an EMBL/GenBank/DDBJ whole genome shotgun (WGS) entry which is preliminary data.</text>
</comment>
<evidence type="ECO:0000256" key="2">
    <source>
        <dbReference type="SAM" id="SignalP"/>
    </source>
</evidence>
<feature type="chain" id="PRO_5018053195" evidence="2">
    <location>
        <begin position="25"/>
        <end position="301"/>
    </location>
</feature>
<keyword evidence="1 2" id="KW-0732">Signal</keyword>
<evidence type="ECO:0000313" key="5">
    <source>
        <dbReference type="Proteomes" id="UP000267524"/>
    </source>
</evidence>
<proteinExistence type="predicted"/>
<sequence length="301" mass="33614">MKKNTILLAIAMFVSSVIGSTTYAQIQAPATLPYYQTFSMGNDFTFVNGRQVNKWSEDIKTGTNDRFIHVTPVNLSTNQPTMQGNIIHAYREFSIPARITNATLKFDYKAPGKTFKVDGHTLGSLLKVWLVPTNYGHNFVAGVPIYGAPTANAVLVATLTEKDNWATYINNTLNLSNYAGSKVRLLFEWTNMNSAQGPFGAIDNIYLSTSQQMNKLASPSTQLDIQIYPNPVTEILYVKNLNKKVSYSIYRISNGEAVVNNQINETGANFINVSMMQPGYYTIEFKDEKGQVLDVKKFIKK</sequence>